<dbReference type="InterPro" id="IPR053168">
    <property type="entry name" value="Glutamic_endopeptidase"/>
</dbReference>
<dbReference type="PANTHER" id="PTHR31589">
    <property type="entry name" value="PROTEIN, PUTATIVE (DUF239)-RELATED-RELATED"/>
    <property type="match status" value="1"/>
</dbReference>
<evidence type="ECO:0000313" key="2">
    <source>
        <dbReference type="EMBL" id="KAE9593536.1"/>
    </source>
</evidence>
<sequence length="110" mass="12191">MGYWPTSLLPRLTNYANILQFGGEIVNFNRNGHTSTQMGSGHFAEEGFKKAAFFRNLNLVNSAGKVTPLPLSNLQTYVDHPKCYNIKVSSNKVYGTHFYFGGPGKNSNCP</sequence>
<reference evidence="3" key="1">
    <citation type="journal article" date="2020" name="Nat. Commun.">
        <title>Genome sequence of the cluster root forming white lupin.</title>
        <authorList>
            <person name="Hufnagel B."/>
            <person name="Marques A."/>
            <person name="Soriano A."/>
            <person name="Marques L."/>
            <person name="Divol F."/>
            <person name="Doumas P."/>
            <person name="Sallet E."/>
            <person name="Mancinotti D."/>
            <person name="Carrere S."/>
            <person name="Marande W."/>
            <person name="Arribat S."/>
            <person name="Keller J."/>
            <person name="Huneau C."/>
            <person name="Blein T."/>
            <person name="Aime D."/>
            <person name="Laguerre M."/>
            <person name="Taylor J."/>
            <person name="Schubert V."/>
            <person name="Nelson M."/>
            <person name="Geu-Flores F."/>
            <person name="Crespi M."/>
            <person name="Gallardo-Guerrero K."/>
            <person name="Delaux P.-M."/>
            <person name="Salse J."/>
            <person name="Berges H."/>
            <person name="Guyot R."/>
            <person name="Gouzy J."/>
            <person name="Peret B."/>
        </authorList>
    </citation>
    <scope>NUCLEOTIDE SEQUENCE [LARGE SCALE GENOMIC DNA]</scope>
    <source>
        <strain evidence="3">cv. Amiga</strain>
    </source>
</reference>
<name>A0A6A4NIN9_LUPAL</name>
<feature type="domain" description="Neprosin PEP catalytic" evidence="1">
    <location>
        <begin position="1"/>
        <end position="110"/>
    </location>
</feature>
<keyword evidence="3" id="KW-1185">Reference proteome</keyword>
<dbReference type="EMBL" id="WOCE01000018">
    <property type="protein sequence ID" value="KAE9593536.1"/>
    <property type="molecule type" value="Genomic_DNA"/>
</dbReference>
<protein>
    <submittedName>
        <fullName evidence="2">Putative neprosin</fullName>
    </submittedName>
</protein>
<gene>
    <name evidence="2" type="ORF">Lalb_Chr18g0044121</name>
</gene>
<dbReference type="InterPro" id="IPR004314">
    <property type="entry name" value="Neprosin"/>
</dbReference>
<dbReference type="PROSITE" id="PS52045">
    <property type="entry name" value="NEPROSIN_PEP_CD"/>
    <property type="match status" value="1"/>
</dbReference>
<evidence type="ECO:0000313" key="3">
    <source>
        <dbReference type="Proteomes" id="UP000447434"/>
    </source>
</evidence>
<proteinExistence type="predicted"/>
<dbReference type="Proteomes" id="UP000447434">
    <property type="component" value="Chromosome 18"/>
</dbReference>
<dbReference type="OrthoDB" id="1858978at2759"/>
<evidence type="ECO:0000259" key="1">
    <source>
        <dbReference type="PROSITE" id="PS52045"/>
    </source>
</evidence>
<dbReference type="PANTHER" id="PTHR31589:SF110">
    <property type="entry name" value="PROTEIN, PUTATIVE (DUF239)-RELATED"/>
    <property type="match status" value="1"/>
</dbReference>
<dbReference type="AlphaFoldDB" id="A0A6A4NIN9"/>
<accession>A0A6A4NIN9</accession>
<dbReference type="Pfam" id="PF03080">
    <property type="entry name" value="Neprosin"/>
    <property type="match status" value="1"/>
</dbReference>
<organism evidence="2 3">
    <name type="scientific">Lupinus albus</name>
    <name type="common">White lupine</name>
    <name type="synonym">Lupinus termis</name>
    <dbReference type="NCBI Taxonomy" id="3870"/>
    <lineage>
        <taxon>Eukaryota</taxon>
        <taxon>Viridiplantae</taxon>
        <taxon>Streptophyta</taxon>
        <taxon>Embryophyta</taxon>
        <taxon>Tracheophyta</taxon>
        <taxon>Spermatophyta</taxon>
        <taxon>Magnoliopsida</taxon>
        <taxon>eudicotyledons</taxon>
        <taxon>Gunneridae</taxon>
        <taxon>Pentapetalae</taxon>
        <taxon>rosids</taxon>
        <taxon>fabids</taxon>
        <taxon>Fabales</taxon>
        <taxon>Fabaceae</taxon>
        <taxon>Papilionoideae</taxon>
        <taxon>50 kb inversion clade</taxon>
        <taxon>genistoids sensu lato</taxon>
        <taxon>core genistoids</taxon>
        <taxon>Genisteae</taxon>
        <taxon>Lupinus</taxon>
    </lineage>
</organism>
<comment type="caution">
    <text evidence="2">The sequence shown here is derived from an EMBL/GenBank/DDBJ whole genome shotgun (WGS) entry which is preliminary data.</text>
</comment>